<dbReference type="RefSeq" id="WP_102311001.1">
    <property type="nucleotide sequence ID" value="NZ_JAKMYA010000026.1"/>
</dbReference>
<dbReference type="EC" id="2.7.7.65" evidence="1"/>
<sequence>MSIQLDLTTTMPCQNFDSTQGHMTLQDHRVVDVDNNIAKIFGYTTREELLDNIDFVYALVPNGHQSLAKKRYLEAIKCKLNKGKVYTDIPVNGRNISVFCLSHVIELNNRPALQVTLIDITQVVEGERKRNETDRMYRELLCTSKQGILIHRNFKPLMVNQAWVEQQGATSIEHVLSMESVISIVPEEQRQSAIKRCHNILNGNPPSFSSVVINQCFDGTKKYFNLYDNVINWEGEDAIQVVLEEVTDKVELERELLYRAMHDDLTDVFNRRAIYDWLNKPAHHNMEMSCLLLDIDDFKLINDKFGHTVGDTVIKQLANTIKTHVAALNGVIGRWGGEEFIVFIPNANPTQTQVIGERICHDFSQHTFYGFNRRQFTSSVSIGITNHCICHSTSSINTLIRVTDDALYNAKTNGKNRVSVNRDAVCVEALG</sequence>
<dbReference type="PANTHER" id="PTHR45138">
    <property type="entry name" value="REGULATORY COMPONENTS OF SENSORY TRANSDUCTION SYSTEM"/>
    <property type="match status" value="1"/>
</dbReference>
<proteinExistence type="predicted"/>
<dbReference type="Gene3D" id="3.30.450.20">
    <property type="entry name" value="PAS domain"/>
    <property type="match status" value="1"/>
</dbReference>
<dbReference type="SMART" id="SM00267">
    <property type="entry name" value="GGDEF"/>
    <property type="match status" value="1"/>
</dbReference>
<dbReference type="GO" id="GO:0043709">
    <property type="term" value="P:cell adhesion involved in single-species biofilm formation"/>
    <property type="evidence" value="ECO:0007669"/>
    <property type="project" value="TreeGrafter"/>
</dbReference>
<dbReference type="SUPFAM" id="SSF55785">
    <property type="entry name" value="PYP-like sensor domain (PAS domain)"/>
    <property type="match status" value="2"/>
</dbReference>
<dbReference type="InterPro" id="IPR000014">
    <property type="entry name" value="PAS"/>
</dbReference>
<dbReference type="PANTHER" id="PTHR45138:SF9">
    <property type="entry name" value="DIGUANYLATE CYCLASE DGCM-RELATED"/>
    <property type="match status" value="1"/>
</dbReference>
<dbReference type="Proteomes" id="UP000235746">
    <property type="component" value="Unassembled WGS sequence"/>
</dbReference>
<dbReference type="Pfam" id="PF00990">
    <property type="entry name" value="GGDEF"/>
    <property type="match status" value="1"/>
</dbReference>
<dbReference type="InterPro" id="IPR050469">
    <property type="entry name" value="Diguanylate_Cyclase"/>
</dbReference>
<dbReference type="SUPFAM" id="SSF55073">
    <property type="entry name" value="Nucleotide cyclase"/>
    <property type="match status" value="1"/>
</dbReference>
<dbReference type="GO" id="GO:1902201">
    <property type="term" value="P:negative regulation of bacterial-type flagellum-dependent cell motility"/>
    <property type="evidence" value="ECO:0007669"/>
    <property type="project" value="TreeGrafter"/>
</dbReference>
<gene>
    <name evidence="4" type="ORF">BCT74_18870</name>
</gene>
<dbReference type="InterPro" id="IPR029787">
    <property type="entry name" value="Nucleotide_cyclase"/>
</dbReference>
<comment type="caution">
    <text evidence="4">The sequence shown here is derived from an EMBL/GenBank/DDBJ whole genome shotgun (WGS) entry which is preliminary data.</text>
</comment>
<dbReference type="GO" id="GO:0052621">
    <property type="term" value="F:diguanylate cyclase activity"/>
    <property type="evidence" value="ECO:0007669"/>
    <property type="project" value="UniProtKB-EC"/>
</dbReference>
<evidence type="ECO:0000313" key="5">
    <source>
        <dbReference type="Proteomes" id="UP000235746"/>
    </source>
</evidence>
<comment type="catalytic activity">
    <reaction evidence="2">
        <text>2 GTP = 3',3'-c-di-GMP + 2 diphosphate</text>
        <dbReference type="Rhea" id="RHEA:24898"/>
        <dbReference type="ChEBI" id="CHEBI:33019"/>
        <dbReference type="ChEBI" id="CHEBI:37565"/>
        <dbReference type="ChEBI" id="CHEBI:58805"/>
        <dbReference type="EC" id="2.7.7.65"/>
    </reaction>
</comment>
<dbReference type="GO" id="GO:0005886">
    <property type="term" value="C:plasma membrane"/>
    <property type="evidence" value="ECO:0007669"/>
    <property type="project" value="TreeGrafter"/>
</dbReference>
<evidence type="ECO:0000256" key="2">
    <source>
        <dbReference type="ARBA" id="ARBA00034247"/>
    </source>
</evidence>
<organism evidence="4 5">
    <name type="scientific">Vibrio lentus</name>
    <dbReference type="NCBI Taxonomy" id="136468"/>
    <lineage>
        <taxon>Bacteria</taxon>
        <taxon>Pseudomonadati</taxon>
        <taxon>Pseudomonadota</taxon>
        <taxon>Gammaproteobacteria</taxon>
        <taxon>Vibrionales</taxon>
        <taxon>Vibrionaceae</taxon>
        <taxon>Vibrio</taxon>
    </lineage>
</organism>
<feature type="domain" description="GGDEF" evidence="3">
    <location>
        <begin position="286"/>
        <end position="423"/>
    </location>
</feature>
<dbReference type="InterPro" id="IPR000160">
    <property type="entry name" value="GGDEF_dom"/>
</dbReference>
<protein>
    <recommendedName>
        <fullName evidence="1">diguanylate cyclase</fullName>
        <ecNumber evidence="1">2.7.7.65</ecNumber>
    </recommendedName>
</protein>
<dbReference type="PROSITE" id="PS50887">
    <property type="entry name" value="GGDEF"/>
    <property type="match status" value="1"/>
</dbReference>
<dbReference type="InterPro" id="IPR035965">
    <property type="entry name" value="PAS-like_dom_sf"/>
</dbReference>
<name>A0A2J6VZH5_9VIBR</name>
<dbReference type="EMBL" id="MCYL01000010">
    <property type="protein sequence ID" value="PML57959.1"/>
    <property type="molecule type" value="Genomic_DNA"/>
</dbReference>
<evidence type="ECO:0000256" key="1">
    <source>
        <dbReference type="ARBA" id="ARBA00012528"/>
    </source>
</evidence>
<reference evidence="5" key="1">
    <citation type="submission" date="2016-07" db="EMBL/GenBank/DDBJ databases">
        <title>Nontailed viruses are major unrecognized killers of bacteria in the ocean.</title>
        <authorList>
            <person name="Kauffman K."/>
            <person name="Hussain F."/>
            <person name="Yang J."/>
            <person name="Arevalo P."/>
            <person name="Brown J."/>
            <person name="Cutler M."/>
            <person name="Kelly L."/>
            <person name="Polz M.F."/>
        </authorList>
    </citation>
    <scope>NUCLEOTIDE SEQUENCE [LARGE SCALE GENOMIC DNA]</scope>
    <source>
        <strain evidence="5">10N.261.51.B8</strain>
    </source>
</reference>
<dbReference type="CDD" id="cd01949">
    <property type="entry name" value="GGDEF"/>
    <property type="match status" value="1"/>
</dbReference>
<evidence type="ECO:0000313" key="4">
    <source>
        <dbReference type="EMBL" id="PML57959.1"/>
    </source>
</evidence>
<dbReference type="AlphaFoldDB" id="A0A2J6VZH5"/>
<evidence type="ECO:0000259" key="3">
    <source>
        <dbReference type="PROSITE" id="PS50887"/>
    </source>
</evidence>
<dbReference type="Gene3D" id="3.30.70.270">
    <property type="match status" value="1"/>
</dbReference>
<accession>A0A2J6VZH5</accession>
<dbReference type="NCBIfam" id="TIGR00254">
    <property type="entry name" value="GGDEF"/>
    <property type="match status" value="1"/>
</dbReference>
<dbReference type="NCBIfam" id="TIGR00229">
    <property type="entry name" value="sensory_box"/>
    <property type="match status" value="1"/>
</dbReference>
<dbReference type="InterPro" id="IPR043128">
    <property type="entry name" value="Rev_trsase/Diguanyl_cyclase"/>
</dbReference>